<accession>A0A8S0VA59</accession>
<evidence type="ECO:0000313" key="4">
    <source>
        <dbReference type="EMBL" id="CAA3030477.1"/>
    </source>
</evidence>
<name>A0A8S0VA59_OLEEU</name>
<dbReference type="OrthoDB" id="686454at2759"/>
<proteinExistence type="predicted"/>
<feature type="region of interest" description="Disordered" evidence="1">
    <location>
        <begin position="63"/>
        <end position="97"/>
    </location>
</feature>
<keyword evidence="2" id="KW-0812">Transmembrane</keyword>
<comment type="caution">
    <text evidence="4">The sequence shown here is derived from an EMBL/GenBank/DDBJ whole genome shotgun (WGS) entry which is preliminary data.</text>
</comment>
<evidence type="ECO:0000256" key="2">
    <source>
        <dbReference type="SAM" id="Phobius"/>
    </source>
</evidence>
<organism evidence="4 5">
    <name type="scientific">Olea europaea subsp. europaea</name>
    <dbReference type="NCBI Taxonomy" id="158383"/>
    <lineage>
        <taxon>Eukaryota</taxon>
        <taxon>Viridiplantae</taxon>
        <taxon>Streptophyta</taxon>
        <taxon>Embryophyta</taxon>
        <taxon>Tracheophyta</taxon>
        <taxon>Spermatophyta</taxon>
        <taxon>Magnoliopsida</taxon>
        <taxon>eudicotyledons</taxon>
        <taxon>Gunneridae</taxon>
        <taxon>Pentapetalae</taxon>
        <taxon>asterids</taxon>
        <taxon>lamiids</taxon>
        <taxon>Lamiales</taxon>
        <taxon>Oleaceae</taxon>
        <taxon>Oleeae</taxon>
        <taxon>Olea</taxon>
    </lineage>
</organism>
<dbReference type="AlphaFoldDB" id="A0A8S0VA59"/>
<dbReference type="Gramene" id="OE9A013592T1">
    <property type="protein sequence ID" value="OE9A013592C1"/>
    <property type="gene ID" value="OE9A013592"/>
</dbReference>
<dbReference type="EMBL" id="CACTIH010009376">
    <property type="protein sequence ID" value="CAA3030477.1"/>
    <property type="molecule type" value="Genomic_DNA"/>
</dbReference>
<evidence type="ECO:0000256" key="1">
    <source>
        <dbReference type="SAM" id="MobiDB-lite"/>
    </source>
</evidence>
<evidence type="ECO:0000313" key="5">
    <source>
        <dbReference type="Proteomes" id="UP000594638"/>
    </source>
</evidence>
<feature type="transmembrane region" description="Helical" evidence="2">
    <location>
        <begin position="113"/>
        <end position="136"/>
    </location>
</feature>
<dbReference type="PANTHER" id="PTHR34558:SF9">
    <property type="entry name" value="F3L24.15 PROTEIN"/>
    <property type="match status" value="1"/>
</dbReference>
<dbReference type="PANTHER" id="PTHR34558">
    <property type="entry name" value="EXPRESSED PROTEIN"/>
    <property type="match status" value="1"/>
</dbReference>
<feature type="chain" id="PRO_5035902170" evidence="3">
    <location>
        <begin position="28"/>
        <end position="151"/>
    </location>
</feature>
<protein>
    <submittedName>
        <fullName evidence="4">Uncharacterized protein</fullName>
    </submittedName>
</protein>
<reference evidence="4 5" key="1">
    <citation type="submission" date="2019-12" db="EMBL/GenBank/DDBJ databases">
        <authorList>
            <person name="Alioto T."/>
            <person name="Alioto T."/>
            <person name="Gomez Garrido J."/>
        </authorList>
    </citation>
    <scope>NUCLEOTIDE SEQUENCE [LARGE SCALE GENOMIC DNA]</scope>
</reference>
<dbReference type="Proteomes" id="UP000594638">
    <property type="component" value="Unassembled WGS sequence"/>
</dbReference>
<keyword evidence="5" id="KW-1185">Reference proteome</keyword>
<evidence type="ECO:0000256" key="3">
    <source>
        <dbReference type="SAM" id="SignalP"/>
    </source>
</evidence>
<feature type="compositionally biased region" description="Polar residues" evidence="1">
    <location>
        <begin position="85"/>
        <end position="97"/>
    </location>
</feature>
<sequence length="151" mass="16172">MGMAHERCNRISLALILIDEHLLLTTAHNGPVYANQPVSDGIAQPPMTARKLGKHRHTILKSVAAPSLSPSEPQKTKENLPFSREISSSGQENETSQVEEIKISHHHHSFDKAVAGGGVILGGLATAFLVAVVCYIRATGRKNAEPGSPIN</sequence>
<feature type="signal peptide" evidence="3">
    <location>
        <begin position="1"/>
        <end position="27"/>
    </location>
</feature>
<gene>
    <name evidence="4" type="ORF">OLEA9_A013592</name>
</gene>
<keyword evidence="2" id="KW-1133">Transmembrane helix</keyword>
<keyword evidence="3" id="KW-0732">Signal</keyword>
<keyword evidence="2" id="KW-0472">Membrane</keyword>